<feature type="transmembrane region" description="Helical" evidence="14">
    <location>
        <begin position="200"/>
        <end position="223"/>
    </location>
</feature>
<dbReference type="PANTHER" id="PTHR10110:SF187">
    <property type="entry name" value="SODIUM_HYDROGEN EXCHANGER"/>
    <property type="match status" value="1"/>
</dbReference>
<keyword evidence="6 13" id="KW-0812">Transmembrane</keyword>
<evidence type="ECO:0000256" key="10">
    <source>
        <dbReference type="ARBA" id="ARBA00023065"/>
    </source>
</evidence>
<accession>A0A7M7MPP6</accession>
<reference evidence="16" key="1">
    <citation type="submission" date="2021-01" db="UniProtKB">
        <authorList>
            <consortium name="EnsemblMetazoa"/>
        </authorList>
    </citation>
    <scope>IDENTIFICATION</scope>
    <source>
        <strain evidence="16">DH4</strain>
    </source>
</reference>
<comment type="subcellular location">
    <subcellularLocation>
        <location evidence="2">Cell membrane</location>
        <topology evidence="2">Multi-pass membrane protein</topology>
    </subcellularLocation>
    <subcellularLocation>
        <location evidence="1">Recycling endosome membrane</location>
        <topology evidence="1">Multi-pass membrane protein</topology>
    </subcellularLocation>
</comment>
<feature type="transmembrane region" description="Helical" evidence="14">
    <location>
        <begin position="401"/>
        <end position="421"/>
    </location>
</feature>
<dbReference type="GO" id="GO:0015385">
    <property type="term" value="F:sodium:proton antiporter activity"/>
    <property type="evidence" value="ECO:0007669"/>
    <property type="project" value="InterPro"/>
</dbReference>
<dbReference type="PRINTS" id="PR01088">
    <property type="entry name" value="NAHEXCHNGR6"/>
</dbReference>
<feature type="transmembrane region" description="Helical" evidence="14">
    <location>
        <begin position="369"/>
        <end position="389"/>
    </location>
</feature>
<evidence type="ECO:0000256" key="12">
    <source>
        <dbReference type="ARBA" id="ARBA00023201"/>
    </source>
</evidence>
<evidence type="ECO:0000256" key="8">
    <source>
        <dbReference type="ARBA" id="ARBA00022989"/>
    </source>
</evidence>
<dbReference type="GO" id="GO:0098719">
    <property type="term" value="P:sodium ion import across plasma membrane"/>
    <property type="evidence" value="ECO:0007669"/>
    <property type="project" value="TreeGrafter"/>
</dbReference>
<evidence type="ECO:0000256" key="1">
    <source>
        <dbReference type="ARBA" id="ARBA00004195"/>
    </source>
</evidence>
<evidence type="ECO:0000313" key="18">
    <source>
        <dbReference type="RefSeq" id="XP_026299142.1"/>
    </source>
</evidence>
<dbReference type="Gene3D" id="6.10.140.1330">
    <property type="match status" value="1"/>
</dbReference>
<protein>
    <recommendedName>
        <fullName evidence="13">Sodium/hydrogen exchanger</fullName>
    </recommendedName>
</protein>
<dbReference type="OrthoDB" id="196264at2759"/>
<evidence type="ECO:0000256" key="4">
    <source>
        <dbReference type="ARBA" id="ARBA00022448"/>
    </source>
</evidence>
<feature type="transmembrane region" description="Helical" evidence="14">
    <location>
        <begin position="433"/>
        <end position="458"/>
    </location>
</feature>
<dbReference type="InterPro" id="IPR018422">
    <property type="entry name" value="Cation/H_exchanger_CPA1"/>
</dbReference>
<dbReference type="NCBIfam" id="TIGR00840">
    <property type="entry name" value="b_cpa1"/>
    <property type="match status" value="1"/>
</dbReference>
<proteinExistence type="inferred from homology"/>
<feature type="transmembrane region" description="Helical" evidence="14">
    <location>
        <begin position="496"/>
        <end position="515"/>
    </location>
</feature>
<reference evidence="18" key="2">
    <citation type="submission" date="2025-04" db="UniProtKB">
        <authorList>
            <consortium name="RefSeq"/>
        </authorList>
    </citation>
    <scope>IDENTIFICATION</scope>
    <source>
        <strain evidence="18">DH4</strain>
        <tissue evidence="18">Whole body</tissue>
    </source>
</reference>
<keyword evidence="8 14" id="KW-1133">Transmembrane helix</keyword>
<dbReference type="GO" id="GO:0055038">
    <property type="term" value="C:recycling endosome membrane"/>
    <property type="evidence" value="ECO:0007669"/>
    <property type="project" value="UniProtKB-SubCell"/>
</dbReference>
<evidence type="ECO:0000259" key="15">
    <source>
        <dbReference type="Pfam" id="PF00999"/>
    </source>
</evidence>
<accession>A0A8B8H564</accession>
<evidence type="ECO:0000256" key="9">
    <source>
        <dbReference type="ARBA" id="ARBA00023053"/>
    </source>
</evidence>
<dbReference type="EnsemblMetazoa" id="XM_026443357">
    <property type="protein sequence ID" value="XP_026299142"/>
    <property type="gene ID" value="LOC552330"/>
</dbReference>
<dbReference type="InterPro" id="IPR006153">
    <property type="entry name" value="Cation/H_exchanger_TM"/>
</dbReference>
<comment type="similarity">
    <text evidence="3 13">Belongs to the monovalent cation:proton antiporter 1 (CPA1) transporter (TC 2.A.36) family.</text>
</comment>
<dbReference type="InterPro" id="IPR002090">
    <property type="entry name" value="NHE-6/7/9"/>
</dbReference>
<dbReference type="CTD" id="33939"/>
<dbReference type="AlphaFoldDB" id="A0A7M7MPP6"/>
<feature type="transmembrane region" description="Helical" evidence="14">
    <location>
        <begin position="82"/>
        <end position="99"/>
    </location>
</feature>
<feature type="domain" description="Cation/H+ exchanger transmembrane" evidence="15">
    <location>
        <begin position="62"/>
        <end position="522"/>
    </location>
</feature>
<evidence type="ECO:0000256" key="6">
    <source>
        <dbReference type="ARBA" id="ARBA00022692"/>
    </source>
</evidence>
<dbReference type="PANTHER" id="PTHR10110">
    <property type="entry name" value="SODIUM/HYDROGEN EXCHANGER"/>
    <property type="match status" value="1"/>
</dbReference>
<evidence type="ECO:0000256" key="13">
    <source>
        <dbReference type="RuleBase" id="RU003722"/>
    </source>
</evidence>
<evidence type="ECO:0000256" key="7">
    <source>
        <dbReference type="ARBA" id="ARBA00022753"/>
    </source>
</evidence>
<evidence type="ECO:0000256" key="3">
    <source>
        <dbReference type="ARBA" id="ARBA00007367"/>
    </source>
</evidence>
<keyword evidence="4 13" id="KW-0813">Transport</keyword>
<gene>
    <name evidence="18" type="primary">LOC552330</name>
</gene>
<organism evidence="16">
    <name type="scientific">Apis mellifera</name>
    <name type="common">Honeybee</name>
    <dbReference type="NCBI Taxonomy" id="7460"/>
    <lineage>
        <taxon>Eukaryota</taxon>
        <taxon>Metazoa</taxon>
        <taxon>Ecdysozoa</taxon>
        <taxon>Arthropoda</taxon>
        <taxon>Hexapoda</taxon>
        <taxon>Insecta</taxon>
        <taxon>Pterygota</taxon>
        <taxon>Neoptera</taxon>
        <taxon>Endopterygota</taxon>
        <taxon>Hymenoptera</taxon>
        <taxon>Apocrita</taxon>
        <taxon>Aculeata</taxon>
        <taxon>Apoidea</taxon>
        <taxon>Anthophila</taxon>
        <taxon>Apidae</taxon>
        <taxon>Apis</taxon>
    </lineage>
</organism>
<dbReference type="PRINTS" id="PR01084">
    <property type="entry name" value="NAHEXCHNGR"/>
</dbReference>
<keyword evidence="5" id="KW-1003">Cell membrane</keyword>
<dbReference type="RefSeq" id="XP_026299142.1">
    <property type="nucleotide sequence ID" value="XM_026443357.1"/>
</dbReference>
<keyword evidence="7" id="KW-0967">Endosome</keyword>
<evidence type="ECO:0000256" key="2">
    <source>
        <dbReference type="ARBA" id="ARBA00004651"/>
    </source>
</evidence>
<dbReference type="GO" id="GO:0005886">
    <property type="term" value="C:plasma membrane"/>
    <property type="evidence" value="ECO:0007669"/>
    <property type="project" value="UniProtKB-SubCell"/>
</dbReference>
<dbReference type="Proteomes" id="UP000005203">
    <property type="component" value="Linkage group LG10"/>
</dbReference>
<feature type="transmembrane region" description="Helical" evidence="14">
    <location>
        <begin position="171"/>
        <end position="188"/>
    </location>
</feature>
<dbReference type="GO" id="GO:0015386">
    <property type="term" value="F:potassium:proton antiporter activity"/>
    <property type="evidence" value="ECO:0007669"/>
    <property type="project" value="TreeGrafter"/>
</dbReference>
<name>A0A7M7MPP6_APIME</name>
<evidence type="ECO:0000256" key="14">
    <source>
        <dbReference type="SAM" id="Phobius"/>
    </source>
</evidence>
<keyword evidence="17" id="KW-1185">Reference proteome</keyword>
<keyword evidence="12 13" id="KW-0739">Sodium transport</keyword>
<feature type="transmembrane region" description="Helical" evidence="14">
    <location>
        <begin position="50"/>
        <end position="70"/>
    </location>
</feature>
<keyword evidence="9" id="KW-0915">Sodium</keyword>
<dbReference type="InterPro" id="IPR004709">
    <property type="entry name" value="NaH_exchanger"/>
</dbReference>
<dbReference type="GeneID" id="552330"/>
<dbReference type="Pfam" id="PF00999">
    <property type="entry name" value="Na_H_Exchanger"/>
    <property type="match status" value="1"/>
</dbReference>
<sequence>MVAKVKMAVRGDAQIVLFVILCIFLLKSCNGAATDIELDAKAQLLHRLDSLNLLLYTFLLILTVLTIWTFKHRRLRFLHETGLAVIYGLIIGAIIRYGFTTSSTILHMPVVPDNSSKYNQSVPPDTLWLRFPEDKGGGNIIKNKTFAYLFRGEIYKQDNEIDLKATFDSEIFFNIILPPIIFHAGYSLKRKYFFRNLGAILMYALIGTSISAFVIGALMYAFVQLIPHLSASFTFLDTLYFGALISPTDPLTIISIFNDLHVDVNLYALVFGESVLNDAVAIVLSGSIQNYGERYQSGSGGFETVAFFQAFGDFVGIFSLSLFIGATMGCITALLTKFTRVRDFPLLESALFVLMSYSTFLIAEASDLTGVVAVLFCGICQAHYTYNNLSPDSRQRTKQLFELLNFLAENFIFSYIGVSMFTFPKHHFDPGFIFAGFLCALLGRAANVYPLSFILNLARKPKISLNYQHMLFFAGLRGAMSFALAIRNTVSDARQAMLTTTSLIVILTVIFQGGATTQFLSWFNIPVGVDEEIEGLSHNGMRSDGSLPSSGIKPNEKALLARIWGDFDTRYMKPLLTHSRPTLLETLPVCCTPLARILTTTQQMTQDEAVRKADSDSDFCLEDRELERRRTSVQPLGTVMGEVSPGPLPLHTRVALPGLVGKHL</sequence>
<keyword evidence="10 13" id="KW-0406">Ion transport</keyword>
<keyword evidence="11 14" id="KW-0472">Membrane</keyword>
<feature type="transmembrane region" description="Helical" evidence="14">
    <location>
        <begin position="314"/>
        <end position="334"/>
    </location>
</feature>
<keyword evidence="13" id="KW-0050">Antiport</keyword>
<evidence type="ECO:0000256" key="5">
    <source>
        <dbReference type="ARBA" id="ARBA00022475"/>
    </source>
</evidence>
<evidence type="ECO:0000313" key="16">
    <source>
        <dbReference type="EnsemblMetazoa" id="XP_026299142"/>
    </source>
</evidence>
<dbReference type="GO" id="GO:0051453">
    <property type="term" value="P:regulation of intracellular pH"/>
    <property type="evidence" value="ECO:0007669"/>
    <property type="project" value="TreeGrafter"/>
</dbReference>
<evidence type="ECO:0000313" key="17">
    <source>
        <dbReference type="Proteomes" id="UP000005203"/>
    </source>
</evidence>
<evidence type="ECO:0000256" key="11">
    <source>
        <dbReference type="ARBA" id="ARBA00023136"/>
    </source>
</evidence>